<evidence type="ECO:0000313" key="5">
    <source>
        <dbReference type="Proteomes" id="UP000254230"/>
    </source>
</evidence>
<dbReference type="EMBL" id="UGOW01000001">
    <property type="protein sequence ID" value="STY16513.1"/>
    <property type="molecule type" value="Genomic_DNA"/>
</dbReference>
<name>A0A378KPK2_9GAMM</name>
<dbReference type="Pfam" id="PF06833">
    <property type="entry name" value="MdcE"/>
    <property type="match status" value="1"/>
</dbReference>
<dbReference type="SUPFAM" id="SSF52096">
    <property type="entry name" value="ClpP/crotonase"/>
    <property type="match status" value="1"/>
</dbReference>
<reference evidence="3 5" key="2">
    <citation type="submission" date="2018-06" db="EMBL/GenBank/DDBJ databases">
        <authorList>
            <consortium name="Pathogen Informatics"/>
            <person name="Doyle S."/>
        </authorList>
    </citation>
    <scope>NUCLEOTIDE SEQUENCE [LARGE SCALE GENOMIC DNA]</scope>
    <source>
        <strain evidence="3 5">NCTC12376</strain>
    </source>
</reference>
<organism evidence="3 5">
    <name type="scientific">Legionella quateirensis</name>
    <dbReference type="NCBI Taxonomy" id="45072"/>
    <lineage>
        <taxon>Bacteria</taxon>
        <taxon>Pseudomonadati</taxon>
        <taxon>Pseudomonadota</taxon>
        <taxon>Gammaproteobacteria</taxon>
        <taxon>Legionellales</taxon>
        <taxon>Legionellaceae</taxon>
        <taxon>Legionella</taxon>
    </lineage>
</organism>
<dbReference type="AlphaFoldDB" id="A0A378KPK2"/>
<dbReference type="Proteomes" id="UP000054639">
    <property type="component" value="Unassembled WGS sequence"/>
</dbReference>
<evidence type="ECO:0000313" key="2">
    <source>
        <dbReference type="EMBL" id="KTD55340.1"/>
    </source>
</evidence>
<dbReference type="InterPro" id="IPR011763">
    <property type="entry name" value="COA_CT_C"/>
</dbReference>
<evidence type="ECO:0000259" key="1">
    <source>
        <dbReference type="PROSITE" id="PS50989"/>
    </source>
</evidence>
<dbReference type="OrthoDB" id="5984377at2"/>
<dbReference type="InterPro" id="IPR029045">
    <property type="entry name" value="ClpP/crotonase-like_dom_sf"/>
</dbReference>
<protein>
    <submittedName>
        <fullName evidence="3">Malonate decarboxylase subunit gamma</fullName>
    </submittedName>
</protein>
<dbReference type="Gene3D" id="3.90.226.10">
    <property type="entry name" value="2-enoyl-CoA Hydratase, Chain A, domain 1"/>
    <property type="match status" value="1"/>
</dbReference>
<reference evidence="2 4" key="1">
    <citation type="submission" date="2015-11" db="EMBL/GenBank/DDBJ databases">
        <title>Genomic analysis of 38 Legionella species identifies large and diverse effector repertoires.</title>
        <authorList>
            <person name="Burstein D."/>
            <person name="Amaro F."/>
            <person name="Zusman T."/>
            <person name="Lifshitz Z."/>
            <person name="Cohen O."/>
            <person name="Gilbert J.A."/>
            <person name="Pupko T."/>
            <person name="Shuman H.A."/>
            <person name="Segal G."/>
        </authorList>
    </citation>
    <scope>NUCLEOTIDE SEQUENCE [LARGE SCALE GENOMIC DNA]</scope>
    <source>
        <strain evidence="2 4">ATCC 49507</strain>
    </source>
</reference>
<dbReference type="GO" id="GO:0016874">
    <property type="term" value="F:ligase activity"/>
    <property type="evidence" value="ECO:0007669"/>
    <property type="project" value="InterPro"/>
</dbReference>
<gene>
    <name evidence="3" type="primary">mdcE</name>
    <name evidence="2" type="ORF">Lqua_0057</name>
    <name evidence="3" type="ORF">NCTC12376_00304</name>
</gene>
<dbReference type="Proteomes" id="UP000254230">
    <property type="component" value="Unassembled WGS sequence"/>
</dbReference>
<dbReference type="PROSITE" id="PS50989">
    <property type="entry name" value="COA_CT_CTER"/>
    <property type="match status" value="1"/>
</dbReference>
<dbReference type="RefSeq" id="WP_058472323.1">
    <property type="nucleotide sequence ID" value="NZ_CAAAIL010000006.1"/>
</dbReference>
<keyword evidence="4" id="KW-1185">Reference proteome</keyword>
<accession>A0A378KPK2</accession>
<evidence type="ECO:0000313" key="3">
    <source>
        <dbReference type="EMBL" id="STY16513.1"/>
    </source>
</evidence>
<feature type="domain" description="CoA carboxyltransferase C-terminal" evidence="1">
    <location>
        <begin position="1"/>
        <end position="216"/>
    </location>
</feature>
<sequence length="236" mass="25873">MIRLNAVMDGIFGTHYQLKEKSSVIFGTGQIGKQQFQVLGVKESTFLGAEQALIMAEQIIDLMEQKSKDPLLLLVDVAGQQLTMRDEWLGMYQYFGHLLTGLACLRQQGNQIISLVYNQAVGGGFIAYGLMADTILALPDAELAVMWLEGIAKVTKIELSALEELSKSLPIFAPGVKNFYKLGGLHQIVELAQIPGTLEHLLKQNGTDDVRAQLGKERGGRTLAYTVINAVENLPL</sequence>
<proteinExistence type="predicted"/>
<dbReference type="EMBL" id="LNYR01000001">
    <property type="protein sequence ID" value="KTD55340.1"/>
    <property type="molecule type" value="Genomic_DNA"/>
</dbReference>
<evidence type="ECO:0000313" key="4">
    <source>
        <dbReference type="Proteomes" id="UP000054639"/>
    </source>
</evidence>
<dbReference type="STRING" id="45072.Lqua_0057"/>